<accession>A0AAV1MY56</accession>
<dbReference type="Proteomes" id="UP001314229">
    <property type="component" value="Unassembled WGS sequence"/>
</dbReference>
<dbReference type="EMBL" id="CAWUFR010000008">
    <property type="protein sequence ID" value="CAK6952046.1"/>
    <property type="molecule type" value="Genomic_DNA"/>
</dbReference>
<gene>
    <name evidence="1" type="ORF">FSCOSCO3_A002526</name>
</gene>
<evidence type="ECO:0000313" key="2">
    <source>
        <dbReference type="Proteomes" id="UP001314229"/>
    </source>
</evidence>
<evidence type="ECO:0000313" key="1">
    <source>
        <dbReference type="EMBL" id="CAK6952046.1"/>
    </source>
</evidence>
<protein>
    <submittedName>
        <fullName evidence="1">Uncharacterized protein</fullName>
    </submittedName>
</protein>
<comment type="caution">
    <text evidence="1">The sequence shown here is derived from an EMBL/GenBank/DDBJ whole genome shotgun (WGS) entry which is preliminary data.</text>
</comment>
<name>A0AAV1MY56_SCOSC</name>
<proteinExistence type="predicted"/>
<sequence>MAGPQQSAVFLDYERNGDARVEKFTPCRLLSSVTMVTTSKSFNVEVRFN</sequence>
<keyword evidence="2" id="KW-1185">Reference proteome</keyword>
<reference evidence="1 2" key="1">
    <citation type="submission" date="2024-01" db="EMBL/GenBank/DDBJ databases">
        <authorList>
            <person name="Alioto T."/>
            <person name="Alioto T."/>
            <person name="Gomez Garrido J."/>
        </authorList>
    </citation>
    <scope>NUCLEOTIDE SEQUENCE [LARGE SCALE GENOMIC DNA]</scope>
</reference>
<organism evidence="1 2">
    <name type="scientific">Scomber scombrus</name>
    <name type="common">Atlantic mackerel</name>
    <name type="synonym">Scomber vernalis</name>
    <dbReference type="NCBI Taxonomy" id="13677"/>
    <lineage>
        <taxon>Eukaryota</taxon>
        <taxon>Metazoa</taxon>
        <taxon>Chordata</taxon>
        <taxon>Craniata</taxon>
        <taxon>Vertebrata</taxon>
        <taxon>Euteleostomi</taxon>
        <taxon>Actinopterygii</taxon>
        <taxon>Neopterygii</taxon>
        <taxon>Teleostei</taxon>
        <taxon>Neoteleostei</taxon>
        <taxon>Acanthomorphata</taxon>
        <taxon>Pelagiaria</taxon>
        <taxon>Scombriformes</taxon>
        <taxon>Scombridae</taxon>
        <taxon>Scomber</taxon>
    </lineage>
</organism>
<dbReference type="AlphaFoldDB" id="A0AAV1MY56"/>